<accession>A0A0E9VYV7</accession>
<sequence length="54" mass="6139">MGKTYGYKSFLSGCKPSNPSNKHLPQNSKKCIQLSVLTDKQENTWKDAHNMQIL</sequence>
<reference evidence="1" key="1">
    <citation type="submission" date="2014-11" db="EMBL/GenBank/DDBJ databases">
        <authorList>
            <person name="Amaro Gonzalez C."/>
        </authorList>
    </citation>
    <scope>NUCLEOTIDE SEQUENCE</scope>
</reference>
<evidence type="ECO:0000313" key="1">
    <source>
        <dbReference type="EMBL" id="JAH83262.1"/>
    </source>
</evidence>
<dbReference type="AlphaFoldDB" id="A0A0E9VYV7"/>
<protein>
    <submittedName>
        <fullName evidence="1">Uncharacterized protein</fullName>
    </submittedName>
</protein>
<dbReference type="EMBL" id="GBXM01025315">
    <property type="protein sequence ID" value="JAH83262.1"/>
    <property type="molecule type" value="Transcribed_RNA"/>
</dbReference>
<proteinExistence type="predicted"/>
<reference evidence="1" key="2">
    <citation type="journal article" date="2015" name="Fish Shellfish Immunol.">
        <title>Early steps in the European eel (Anguilla anguilla)-Vibrio vulnificus interaction in the gills: Role of the RtxA13 toxin.</title>
        <authorList>
            <person name="Callol A."/>
            <person name="Pajuelo D."/>
            <person name="Ebbesson L."/>
            <person name="Teles M."/>
            <person name="MacKenzie S."/>
            <person name="Amaro C."/>
        </authorList>
    </citation>
    <scope>NUCLEOTIDE SEQUENCE</scope>
</reference>
<organism evidence="1">
    <name type="scientific">Anguilla anguilla</name>
    <name type="common">European freshwater eel</name>
    <name type="synonym">Muraena anguilla</name>
    <dbReference type="NCBI Taxonomy" id="7936"/>
    <lineage>
        <taxon>Eukaryota</taxon>
        <taxon>Metazoa</taxon>
        <taxon>Chordata</taxon>
        <taxon>Craniata</taxon>
        <taxon>Vertebrata</taxon>
        <taxon>Euteleostomi</taxon>
        <taxon>Actinopterygii</taxon>
        <taxon>Neopterygii</taxon>
        <taxon>Teleostei</taxon>
        <taxon>Anguilliformes</taxon>
        <taxon>Anguillidae</taxon>
        <taxon>Anguilla</taxon>
    </lineage>
</organism>
<name>A0A0E9VYV7_ANGAN</name>